<dbReference type="Proteomes" id="UP000320707">
    <property type="component" value="Unassembled WGS sequence"/>
</dbReference>
<evidence type="ECO:0000256" key="1">
    <source>
        <dbReference type="SAM" id="MobiDB-lite"/>
    </source>
</evidence>
<evidence type="ECO:0000313" key="4">
    <source>
        <dbReference type="Proteomes" id="UP000320707"/>
    </source>
</evidence>
<proteinExistence type="predicted"/>
<evidence type="ECO:0000313" key="3">
    <source>
        <dbReference type="EMBL" id="TVY77239.1"/>
    </source>
</evidence>
<reference evidence="3 4" key="1">
    <citation type="journal article" date="2019" name="Microbiol. Resour. Announc.">
        <title>High-quality draft genome sequence of Fusarium oxysporum f. sp. cubense strain 160527, a causal agent of Panama disease.</title>
        <authorList>
            <person name="Asai S."/>
            <person name="Ayukawa Y."/>
            <person name="Gan P."/>
            <person name="Masuda S."/>
            <person name="Komatsu K."/>
            <person name="Shirasu K."/>
            <person name="Arie T."/>
        </authorList>
    </citation>
    <scope>NUCLEOTIDE SEQUENCE [LARGE SCALE GENOMIC DNA]</scope>
    <source>
        <strain evidence="3 4">160527</strain>
    </source>
</reference>
<organism evidence="3 4">
    <name type="scientific">Fusarium oxysporum f. sp. cubense</name>
    <dbReference type="NCBI Taxonomy" id="61366"/>
    <lineage>
        <taxon>Eukaryota</taxon>
        <taxon>Fungi</taxon>
        <taxon>Dikarya</taxon>
        <taxon>Ascomycota</taxon>
        <taxon>Pezizomycotina</taxon>
        <taxon>Sordariomycetes</taxon>
        <taxon>Hypocreomycetidae</taxon>
        <taxon>Hypocreales</taxon>
        <taxon>Nectriaceae</taxon>
        <taxon>Fusarium</taxon>
        <taxon>Fusarium oxysporum species complex</taxon>
    </lineage>
</organism>
<keyword evidence="2" id="KW-1133">Transmembrane helix</keyword>
<keyword evidence="2" id="KW-0812">Transmembrane</keyword>
<dbReference type="EMBL" id="SRMI01000002">
    <property type="protein sequence ID" value="TVY77239.1"/>
    <property type="molecule type" value="Genomic_DNA"/>
</dbReference>
<feature type="compositionally biased region" description="Basic and acidic residues" evidence="1">
    <location>
        <begin position="169"/>
        <end position="187"/>
    </location>
</feature>
<protein>
    <recommendedName>
        <fullName evidence="5">Myb-like domain-containing protein</fullName>
    </recommendedName>
</protein>
<feature type="transmembrane region" description="Helical" evidence="2">
    <location>
        <begin position="17"/>
        <end position="38"/>
    </location>
</feature>
<evidence type="ECO:0008006" key="5">
    <source>
        <dbReference type="Google" id="ProtNLM"/>
    </source>
</evidence>
<dbReference type="SUPFAM" id="SSF46689">
    <property type="entry name" value="Homeodomain-like"/>
    <property type="match status" value="1"/>
</dbReference>
<dbReference type="AlphaFoldDB" id="A0A559LQR6"/>
<evidence type="ECO:0000256" key="2">
    <source>
        <dbReference type="SAM" id="Phobius"/>
    </source>
</evidence>
<gene>
    <name evidence="3" type="ORF">Focb16_v007541</name>
</gene>
<accession>A0A559LQR6</accession>
<sequence length="187" mass="21417">MPAAAQLAAIGNISTSLLFPVPLPLLLGLCLTALFIYIHKQQKTQRIERLQKHSPDEALAGKGTQARANAFARRPWLETMAHPRKLLSILLQIARCQALPKTPIRPKFLYQPQLKPKQTDLTYRFWEESELRRLIEMRSGGAKWSAIAQAFPDRTFEALKQTYHKRRHAVEQKIEEEKASDKAPKKD</sequence>
<dbReference type="InterPro" id="IPR009057">
    <property type="entry name" value="Homeodomain-like_sf"/>
</dbReference>
<keyword evidence="2" id="KW-0472">Membrane</keyword>
<feature type="region of interest" description="Disordered" evidence="1">
    <location>
        <begin position="168"/>
        <end position="187"/>
    </location>
</feature>
<comment type="caution">
    <text evidence="3">The sequence shown here is derived from an EMBL/GenBank/DDBJ whole genome shotgun (WGS) entry which is preliminary data.</text>
</comment>
<name>A0A559LQR6_FUSOC</name>